<organism evidence="2">
    <name type="scientific">Cucumis melo</name>
    <name type="common">Muskmelon</name>
    <dbReference type="NCBI Taxonomy" id="3656"/>
    <lineage>
        <taxon>Eukaryota</taxon>
        <taxon>Viridiplantae</taxon>
        <taxon>Streptophyta</taxon>
        <taxon>Embryophyta</taxon>
        <taxon>Tracheophyta</taxon>
        <taxon>Spermatophyta</taxon>
        <taxon>Magnoliopsida</taxon>
        <taxon>eudicotyledons</taxon>
        <taxon>Gunneridae</taxon>
        <taxon>Pentapetalae</taxon>
        <taxon>rosids</taxon>
        <taxon>fabids</taxon>
        <taxon>Cucurbitales</taxon>
        <taxon>Cucurbitaceae</taxon>
        <taxon>Benincaseae</taxon>
        <taxon>Cucumis</taxon>
    </lineage>
</organism>
<sequence>MQIEDMRFEHGLLSLDIQMNYNMRLRRIKDRLKEMNKWWNEVMSEEEKHDDEMETKKRDNEEEEEEEEEKEKDDEETVGVERVGDSMTLKLKCSCGKRFEILLSGRNCFYKLL</sequence>
<feature type="compositionally biased region" description="Basic and acidic residues" evidence="1">
    <location>
        <begin position="45"/>
        <end position="60"/>
    </location>
</feature>
<dbReference type="AlphaFoldDB" id="A0A9I9CH16"/>
<reference evidence="2" key="1">
    <citation type="submission" date="2023-03" db="UniProtKB">
        <authorList>
            <consortium name="EnsemblPlants"/>
        </authorList>
    </citation>
    <scope>IDENTIFICATION</scope>
</reference>
<dbReference type="EnsemblPlants" id="MELO3C003414.2.1">
    <property type="protein sequence ID" value="MELO3C003414.2.1"/>
    <property type="gene ID" value="MELO3C003414.2"/>
</dbReference>
<accession>A0A9I9CH16</accession>
<dbReference type="Gramene" id="MELO3C003414.2.1">
    <property type="protein sequence ID" value="MELO3C003414.2.1"/>
    <property type="gene ID" value="MELO3C003414.2"/>
</dbReference>
<feature type="compositionally biased region" description="Acidic residues" evidence="1">
    <location>
        <begin position="61"/>
        <end position="78"/>
    </location>
</feature>
<evidence type="ECO:0000256" key="1">
    <source>
        <dbReference type="SAM" id="MobiDB-lite"/>
    </source>
</evidence>
<name>A0A9I9CH16_CUCME</name>
<protein>
    <submittedName>
        <fullName evidence="2">Uncharacterized protein</fullName>
    </submittedName>
</protein>
<evidence type="ECO:0000313" key="2">
    <source>
        <dbReference type="EnsemblPlants" id="MELO3C003414.2.1"/>
    </source>
</evidence>
<feature type="region of interest" description="Disordered" evidence="1">
    <location>
        <begin position="43"/>
        <end position="81"/>
    </location>
</feature>
<proteinExistence type="predicted"/>